<dbReference type="InterPro" id="IPR001753">
    <property type="entry name" value="Enoyl-CoA_hydra/iso"/>
</dbReference>
<protein>
    <submittedName>
        <fullName evidence="2">Enoyl-CoA hydratase/isomerase family protein</fullName>
    </submittedName>
</protein>
<gene>
    <name evidence="2" type="ORF">R3P95_08490</name>
</gene>
<evidence type="ECO:0000313" key="2">
    <source>
        <dbReference type="EMBL" id="MDV6230584.1"/>
    </source>
</evidence>
<dbReference type="Gene3D" id="3.90.226.10">
    <property type="entry name" value="2-enoyl-CoA Hydratase, Chain A, domain 1"/>
    <property type="match status" value="1"/>
</dbReference>
<dbReference type="CDD" id="cd06558">
    <property type="entry name" value="crotonase-like"/>
    <property type="match status" value="1"/>
</dbReference>
<dbReference type="SUPFAM" id="SSF52096">
    <property type="entry name" value="ClpP/crotonase"/>
    <property type="match status" value="1"/>
</dbReference>
<dbReference type="Proteomes" id="UP001185899">
    <property type="component" value="Unassembled WGS sequence"/>
</dbReference>
<dbReference type="PANTHER" id="PTHR42964:SF1">
    <property type="entry name" value="POLYKETIDE BIOSYNTHESIS ENOYL-COA HYDRATASE PKSH-RELATED"/>
    <property type="match status" value="1"/>
</dbReference>
<comment type="similarity">
    <text evidence="1">Belongs to the enoyl-CoA hydratase/isomerase family.</text>
</comment>
<reference evidence="2 3" key="1">
    <citation type="submission" date="2023-10" db="EMBL/GenBank/DDBJ databases">
        <title>Development of a sustainable strategy for remediation of hydrocarbon-contaminated territories based on the waste exchange concept.</title>
        <authorList>
            <person name="Krivoruchko A."/>
        </authorList>
    </citation>
    <scope>NUCLEOTIDE SEQUENCE [LARGE SCALE GENOMIC DNA]</scope>
    <source>
        <strain evidence="2 3">IEGM 1322</strain>
    </source>
</reference>
<dbReference type="PANTHER" id="PTHR42964">
    <property type="entry name" value="ENOYL-COA HYDRATASE"/>
    <property type="match status" value="1"/>
</dbReference>
<accession>A0ABU4AWH6</accession>
<organism evidence="2 3">
    <name type="scientific">Rhodococcus cercidiphylli</name>
    <dbReference type="NCBI Taxonomy" id="489916"/>
    <lineage>
        <taxon>Bacteria</taxon>
        <taxon>Bacillati</taxon>
        <taxon>Actinomycetota</taxon>
        <taxon>Actinomycetes</taxon>
        <taxon>Mycobacteriales</taxon>
        <taxon>Nocardiaceae</taxon>
        <taxon>Rhodococcus</taxon>
    </lineage>
</organism>
<comment type="caution">
    <text evidence="2">The sequence shown here is derived from an EMBL/GenBank/DDBJ whole genome shotgun (WGS) entry which is preliminary data.</text>
</comment>
<dbReference type="EMBL" id="JAWLKE010000003">
    <property type="protein sequence ID" value="MDV6230584.1"/>
    <property type="molecule type" value="Genomic_DNA"/>
</dbReference>
<sequence length="370" mass="38535">MSPTLELNTVDELSTGSLEPVSAADVVSWIDLSTTASTTVSTTTALADVVVAATAAARASHRILIGVGWPGAGVADELLDALTVTVHDDPAGAHDRRTVLAAHLYTDLDTDLDTALARMAASIAATPMAAAVTSQLLRATRSLPVHEALIAESFAYSTLQAGPEYARWLAAANYRPTAEHGEPVQLRRDGDRLVITLNRPHRHNALDAAMRDGLVDALTVATMDATITDVLLCGNGASFSSGGDLAEFGTASDPATAHLIRTQHRPGEQIHALATRLGDRCTASVHGAVMGGGLELAAFAARVVAAPDSKFLLPELSMGLLPGAGGTVSVPRRIGRWRAASMILGGNIIDATTALDWGLVDSVEPNNRRI</sequence>
<dbReference type="InterPro" id="IPR029045">
    <property type="entry name" value="ClpP/crotonase-like_dom_sf"/>
</dbReference>
<evidence type="ECO:0000313" key="3">
    <source>
        <dbReference type="Proteomes" id="UP001185899"/>
    </source>
</evidence>
<proteinExistence type="inferred from homology"/>
<dbReference type="InterPro" id="IPR051683">
    <property type="entry name" value="Enoyl-CoA_Hydratase/Isomerase"/>
</dbReference>
<dbReference type="Pfam" id="PF00378">
    <property type="entry name" value="ECH_1"/>
    <property type="match status" value="1"/>
</dbReference>
<evidence type="ECO:0000256" key="1">
    <source>
        <dbReference type="ARBA" id="ARBA00005254"/>
    </source>
</evidence>
<keyword evidence="3" id="KW-1185">Reference proteome</keyword>
<dbReference type="RefSeq" id="WP_052063076.1">
    <property type="nucleotide sequence ID" value="NZ_JAWLKE010000003.1"/>
</dbReference>
<name>A0ABU4AWH6_9NOCA</name>